<feature type="compositionally biased region" description="Polar residues" evidence="1">
    <location>
        <begin position="209"/>
        <end position="228"/>
    </location>
</feature>
<feature type="region of interest" description="Disordered" evidence="1">
    <location>
        <begin position="634"/>
        <end position="735"/>
    </location>
</feature>
<feature type="region of interest" description="Disordered" evidence="1">
    <location>
        <begin position="579"/>
        <end position="613"/>
    </location>
</feature>
<feature type="region of interest" description="Disordered" evidence="1">
    <location>
        <begin position="166"/>
        <end position="190"/>
    </location>
</feature>
<feature type="compositionally biased region" description="Low complexity" evidence="1">
    <location>
        <begin position="118"/>
        <end position="131"/>
    </location>
</feature>
<feature type="compositionally biased region" description="Basic and acidic residues" evidence="1">
    <location>
        <begin position="249"/>
        <end position="266"/>
    </location>
</feature>
<organism evidence="2 3">
    <name type="scientific">Lentithecium fluviatile CBS 122367</name>
    <dbReference type="NCBI Taxonomy" id="1168545"/>
    <lineage>
        <taxon>Eukaryota</taxon>
        <taxon>Fungi</taxon>
        <taxon>Dikarya</taxon>
        <taxon>Ascomycota</taxon>
        <taxon>Pezizomycotina</taxon>
        <taxon>Dothideomycetes</taxon>
        <taxon>Pleosporomycetidae</taxon>
        <taxon>Pleosporales</taxon>
        <taxon>Massarineae</taxon>
        <taxon>Lentitheciaceae</taxon>
        <taxon>Lentithecium</taxon>
    </lineage>
</organism>
<dbReference type="OrthoDB" id="3790379at2759"/>
<protein>
    <submittedName>
        <fullName evidence="2">Uncharacterized protein</fullName>
    </submittedName>
</protein>
<feature type="region of interest" description="Disordered" evidence="1">
    <location>
        <begin position="409"/>
        <end position="431"/>
    </location>
</feature>
<feature type="region of interest" description="Disordered" evidence="1">
    <location>
        <begin position="203"/>
        <end position="369"/>
    </location>
</feature>
<dbReference type="AlphaFoldDB" id="A0A6G1IXQ3"/>
<evidence type="ECO:0000256" key="1">
    <source>
        <dbReference type="SAM" id="MobiDB-lite"/>
    </source>
</evidence>
<gene>
    <name evidence="2" type="ORF">K458DRAFT_488228</name>
</gene>
<sequence length="782" mass="83342">MCDATPKALETGDSPKIGQDTTFTSSFAALSPSSSPAKKKATNQPTSPAKRPITYDLGSSKPSSRATSPAKTPRSSRPAIPLKHSVDIMCDLGSSRPSSRAASPVKTPKHPVTYDLGSSRSSSRATSPSKTPHNKSTEQPQQTCCQRRGSGSRRYGFLFSAKLAKARIDPGLKKDADGRAKDGESRSPMTLVMREVGIVGANGRVVASPTKTEMNSVKGSTEKQSPATLASPKKEGVAKGTTGSPAKGMKIERSPGKVVDAEDKASAARSRIRSPGKSIVHTNAKKPMASGSSSPSKASHTTPTHKPTTKSTPTHPRFPASAKQIPIRSTPIATTGRSDRLPDTPKTAIRTPRDTLAATSSRNQGEKKTEWTLGREMSLSGEGKKAMPAWEGVTQHSSSISVPRPFTSAPTSTTFNTSQSTPNTPLPHLDTQLVRDKSPTLRSAITAEMHAIHYSLRSVHGPAYFSPQRNIPGTPSIRADRGRWLGSSEALREGGRVFGTKLGIKTERGTVNTPMMESGTPGRAREREAAPTSAYSPPLDKPGKTVASPVPSTPVPLKSTLPHRLQVSIPASSPLQLIDRPAYHPRSPFSSPFSAKDQEDEAPYDPSTDPHPYEEKVANAEAIARMISGWNEEQFGECGDNSGEKEKKSLTSDSHPFSTYAAGATTRAVDESYTPPGSPTSSPPNCPAPSPTPLSITPLRIPNPKLHPSPHTPVPSTTPFKHTRPPHTPNAIQTPSRALSNKLDAAIDAHIEDSVRQGRIFTQSGQRYAVLLEKGRCADSKK</sequence>
<dbReference type="Proteomes" id="UP000799291">
    <property type="component" value="Unassembled WGS sequence"/>
</dbReference>
<name>A0A6G1IXQ3_9PLEO</name>
<feature type="region of interest" description="Disordered" evidence="1">
    <location>
        <begin position="511"/>
        <end position="558"/>
    </location>
</feature>
<reference evidence="2" key="1">
    <citation type="journal article" date="2020" name="Stud. Mycol.">
        <title>101 Dothideomycetes genomes: a test case for predicting lifestyles and emergence of pathogens.</title>
        <authorList>
            <person name="Haridas S."/>
            <person name="Albert R."/>
            <person name="Binder M."/>
            <person name="Bloem J."/>
            <person name="Labutti K."/>
            <person name="Salamov A."/>
            <person name="Andreopoulos B."/>
            <person name="Baker S."/>
            <person name="Barry K."/>
            <person name="Bills G."/>
            <person name="Bluhm B."/>
            <person name="Cannon C."/>
            <person name="Castanera R."/>
            <person name="Culley D."/>
            <person name="Daum C."/>
            <person name="Ezra D."/>
            <person name="Gonzalez J."/>
            <person name="Henrissat B."/>
            <person name="Kuo A."/>
            <person name="Liang C."/>
            <person name="Lipzen A."/>
            <person name="Lutzoni F."/>
            <person name="Magnuson J."/>
            <person name="Mondo S."/>
            <person name="Nolan M."/>
            <person name="Ohm R."/>
            <person name="Pangilinan J."/>
            <person name="Park H.-J."/>
            <person name="Ramirez L."/>
            <person name="Alfaro M."/>
            <person name="Sun H."/>
            <person name="Tritt A."/>
            <person name="Yoshinaga Y."/>
            <person name="Zwiers L.-H."/>
            <person name="Turgeon B."/>
            <person name="Goodwin S."/>
            <person name="Spatafora J."/>
            <person name="Crous P."/>
            <person name="Grigoriev I."/>
        </authorList>
    </citation>
    <scope>NUCLEOTIDE SEQUENCE</scope>
    <source>
        <strain evidence="2">CBS 122367</strain>
    </source>
</reference>
<feature type="compositionally biased region" description="Low complexity" evidence="1">
    <location>
        <begin position="21"/>
        <end position="36"/>
    </location>
</feature>
<feature type="compositionally biased region" description="Low complexity" evidence="1">
    <location>
        <begin position="94"/>
        <end position="104"/>
    </location>
</feature>
<keyword evidence="3" id="KW-1185">Reference proteome</keyword>
<evidence type="ECO:0000313" key="2">
    <source>
        <dbReference type="EMBL" id="KAF2683024.1"/>
    </source>
</evidence>
<proteinExistence type="predicted"/>
<evidence type="ECO:0000313" key="3">
    <source>
        <dbReference type="Proteomes" id="UP000799291"/>
    </source>
</evidence>
<feature type="compositionally biased region" description="Low complexity" evidence="1">
    <location>
        <begin position="285"/>
        <end position="315"/>
    </location>
</feature>
<feature type="compositionally biased region" description="Basic and acidic residues" evidence="1">
    <location>
        <begin position="166"/>
        <end position="185"/>
    </location>
</feature>
<feature type="compositionally biased region" description="Polar residues" evidence="1">
    <location>
        <begin position="60"/>
        <end position="75"/>
    </location>
</feature>
<dbReference type="EMBL" id="MU005585">
    <property type="protein sequence ID" value="KAF2683024.1"/>
    <property type="molecule type" value="Genomic_DNA"/>
</dbReference>
<feature type="compositionally biased region" description="Polar residues" evidence="1">
    <location>
        <begin position="409"/>
        <end position="423"/>
    </location>
</feature>
<feature type="region of interest" description="Disordered" evidence="1">
    <location>
        <begin position="1"/>
        <end position="151"/>
    </location>
</feature>
<feature type="compositionally biased region" description="Pro residues" evidence="1">
    <location>
        <begin position="676"/>
        <end position="692"/>
    </location>
</feature>
<accession>A0A6G1IXQ3</accession>